<accession>A0AAU3GMI9</accession>
<evidence type="ECO:0000259" key="3">
    <source>
        <dbReference type="Pfam" id="PF00171"/>
    </source>
</evidence>
<organism evidence="4">
    <name type="scientific">Streptomyces sp. NBC_01401</name>
    <dbReference type="NCBI Taxonomy" id="2903854"/>
    <lineage>
        <taxon>Bacteria</taxon>
        <taxon>Bacillati</taxon>
        <taxon>Actinomycetota</taxon>
        <taxon>Actinomycetes</taxon>
        <taxon>Kitasatosporales</taxon>
        <taxon>Streptomycetaceae</taxon>
        <taxon>Streptomyces</taxon>
    </lineage>
</organism>
<sequence>MSTDIPGAPPSAGATDAVPPYPSPSPGTSSEGPAGPPLDAVLDRARAAADEARTAAPADRARWLSAVADAIDAAADTLLPVAQRESHLPGTRLSGELGRTTFQCRLFADRLSTGALDDIHIDHADPDWPMGARPDIRRTTVPLGPVLVFAASNFPFAFSVLGGDTASALAAGCSVVVKAHPGHPELSRLTAVTARTALGEAGAPPDLLQLVEGEQTGADAVQDRRIKAVGFTGSTRGGRHLFDLAAARPDPIPFYGELGSTNPVVVTPAGWAERPEEIAAGFAQSCTMGSGQFCTQPGVIFVPDADQFLAALPAVTAGPMLNERISTGYAETLRALTARDGVEIAQSTPGGDGRPDVVILRTTAEAVRSDPSLITTEVFGPASLVVGYRSPDEVDTALAGLEGTLTGTVQAGNADDEDGLRMLGLLAQYAGRVIWNQWPTGVTVSDAQQHGGPWPASTAPTTTSVGTAAVRRFRRPVAFQNAPVAALPPELRDA</sequence>
<dbReference type="InterPro" id="IPR016162">
    <property type="entry name" value="Ald_DH_N"/>
</dbReference>
<dbReference type="AlphaFoldDB" id="A0AAU3GMI9"/>
<dbReference type="GO" id="GO:0016620">
    <property type="term" value="F:oxidoreductase activity, acting on the aldehyde or oxo group of donors, NAD or NADP as acceptor"/>
    <property type="evidence" value="ECO:0007669"/>
    <property type="project" value="InterPro"/>
</dbReference>
<dbReference type="InterPro" id="IPR015590">
    <property type="entry name" value="Aldehyde_DH_dom"/>
</dbReference>
<evidence type="ECO:0000256" key="2">
    <source>
        <dbReference type="SAM" id="MobiDB-lite"/>
    </source>
</evidence>
<dbReference type="PANTHER" id="PTHR43353">
    <property type="entry name" value="SUCCINATE-SEMIALDEHYDE DEHYDROGENASE, MITOCHONDRIAL"/>
    <property type="match status" value="1"/>
</dbReference>
<name>A0AAU3GMI9_9ACTN</name>
<dbReference type="Pfam" id="PF00171">
    <property type="entry name" value="Aldedh"/>
    <property type="match status" value="1"/>
</dbReference>
<reference evidence="4" key="1">
    <citation type="submission" date="2022-10" db="EMBL/GenBank/DDBJ databases">
        <title>The complete genomes of actinobacterial strains from the NBC collection.</title>
        <authorList>
            <person name="Joergensen T.S."/>
            <person name="Alvarez Arevalo M."/>
            <person name="Sterndorff E.B."/>
            <person name="Faurdal D."/>
            <person name="Vuksanovic O."/>
            <person name="Mourched A.-S."/>
            <person name="Charusanti P."/>
            <person name="Shaw S."/>
            <person name="Blin K."/>
            <person name="Weber T."/>
        </authorList>
    </citation>
    <scope>NUCLEOTIDE SEQUENCE</scope>
    <source>
        <strain evidence="4">NBC_01401</strain>
    </source>
</reference>
<dbReference type="EMBL" id="CP109535">
    <property type="protein sequence ID" value="WTY93607.1"/>
    <property type="molecule type" value="Genomic_DNA"/>
</dbReference>
<dbReference type="CDD" id="cd07129">
    <property type="entry name" value="ALDH_KGSADH"/>
    <property type="match status" value="1"/>
</dbReference>
<protein>
    <submittedName>
        <fullName evidence="4">Aldehyde dehydrogenase (NADP(+))</fullName>
    </submittedName>
</protein>
<dbReference type="InterPro" id="IPR044151">
    <property type="entry name" value="ALDH_KGSADH"/>
</dbReference>
<dbReference type="Gene3D" id="3.40.309.10">
    <property type="entry name" value="Aldehyde Dehydrogenase, Chain A, domain 2"/>
    <property type="match status" value="1"/>
</dbReference>
<evidence type="ECO:0000313" key="4">
    <source>
        <dbReference type="EMBL" id="WTY93607.1"/>
    </source>
</evidence>
<gene>
    <name evidence="4" type="ORF">OG626_01260</name>
</gene>
<dbReference type="Gene3D" id="3.40.605.10">
    <property type="entry name" value="Aldehyde Dehydrogenase, Chain A, domain 1"/>
    <property type="match status" value="1"/>
</dbReference>
<dbReference type="SUPFAM" id="SSF53720">
    <property type="entry name" value="ALDH-like"/>
    <property type="match status" value="1"/>
</dbReference>
<feature type="compositionally biased region" description="Low complexity" evidence="2">
    <location>
        <begin position="26"/>
        <end position="40"/>
    </location>
</feature>
<dbReference type="InterPro" id="IPR016161">
    <property type="entry name" value="Ald_DH/histidinol_DH"/>
</dbReference>
<feature type="region of interest" description="Disordered" evidence="2">
    <location>
        <begin position="1"/>
        <end position="40"/>
    </location>
</feature>
<evidence type="ECO:0000256" key="1">
    <source>
        <dbReference type="ARBA" id="ARBA00023002"/>
    </source>
</evidence>
<keyword evidence="1" id="KW-0560">Oxidoreductase</keyword>
<feature type="domain" description="Aldehyde dehydrogenase" evidence="3">
    <location>
        <begin position="39"/>
        <end position="452"/>
    </location>
</feature>
<proteinExistence type="predicted"/>
<dbReference type="InterPro" id="IPR050740">
    <property type="entry name" value="Aldehyde_DH_Superfamily"/>
</dbReference>
<dbReference type="InterPro" id="IPR016163">
    <property type="entry name" value="Ald_DH_C"/>
</dbReference>
<dbReference type="PANTHER" id="PTHR43353:SF3">
    <property type="entry name" value="ALDEHYDE DEHYDROGENASE-RELATED"/>
    <property type="match status" value="1"/>
</dbReference>